<evidence type="ECO:0000256" key="2">
    <source>
        <dbReference type="ARBA" id="ARBA00022448"/>
    </source>
</evidence>
<sequence>MAARRWRCLGFAIAASALRIPTAPRSRAAVCIEPRFEPRTRRRATPSEVRDGSDDREGFRPAVVDTAPPVAAAVGVAVGFVVLGSAAYDVVVEPGWSLLDACYFVAATVSTVGYGDLRVESDAAKLFTALYCLVGVAVVGLVFGEIVASALLEAEASAEADDADDAVSALQRRTATSLGAVVLLVGAATAAFAKVEALRPLDAFYFAVATVSTVGYGDVVPRTDAGKALAIPLLLLGSSLVASALGSLAALPFEARRAAQQRFVLAQLGDELDRDELVYIAGRADELTGGGTGAVDRSSFALALLVRQDKVRAADVRRVLETFDRLDADGSGVLDGDDLRGFFAETAAPELLEALQQRPAAELFARMSRSGVVRFDDLRRFDGFADVGDASLRRFISVGDDSGDGALDASEFAATVDAIAARADVGD</sequence>
<keyword evidence="4" id="KW-0106">Calcium</keyword>
<protein>
    <submittedName>
        <fullName evidence="12">Kef-type K+ transport protein</fullName>
    </submittedName>
</protein>
<feature type="transmembrane region" description="Helical" evidence="9">
    <location>
        <begin position="173"/>
        <end position="193"/>
    </location>
</feature>
<keyword evidence="10" id="KW-0732">Signal</keyword>
<evidence type="ECO:0000256" key="7">
    <source>
        <dbReference type="ARBA" id="ARBA00023136"/>
    </source>
</evidence>
<dbReference type="Proteomes" id="UP001363151">
    <property type="component" value="Unassembled WGS sequence"/>
</dbReference>
<dbReference type="Gene3D" id="1.10.238.10">
    <property type="entry name" value="EF-hand"/>
    <property type="match status" value="1"/>
</dbReference>
<keyword evidence="5 9" id="KW-1133">Transmembrane helix</keyword>
<keyword evidence="13" id="KW-1185">Reference proteome</keyword>
<feature type="chain" id="PRO_5047246394" evidence="10">
    <location>
        <begin position="18"/>
        <end position="427"/>
    </location>
</feature>
<keyword evidence="6" id="KW-0406">Ion transport</keyword>
<dbReference type="InterPro" id="IPR013099">
    <property type="entry name" value="K_chnl_dom"/>
</dbReference>
<evidence type="ECO:0000256" key="1">
    <source>
        <dbReference type="ARBA" id="ARBA00004141"/>
    </source>
</evidence>
<evidence type="ECO:0000256" key="10">
    <source>
        <dbReference type="SAM" id="SignalP"/>
    </source>
</evidence>
<dbReference type="PANTHER" id="PTHR11003:SF291">
    <property type="entry name" value="IP11374P"/>
    <property type="match status" value="1"/>
</dbReference>
<evidence type="ECO:0000256" key="5">
    <source>
        <dbReference type="ARBA" id="ARBA00022989"/>
    </source>
</evidence>
<comment type="subcellular location">
    <subcellularLocation>
        <location evidence="1">Membrane</location>
        <topology evidence="1">Multi-pass membrane protein</topology>
    </subcellularLocation>
</comment>
<feature type="transmembrane region" description="Helical" evidence="9">
    <location>
        <begin position="229"/>
        <end position="253"/>
    </location>
</feature>
<evidence type="ECO:0000313" key="13">
    <source>
        <dbReference type="Proteomes" id="UP001363151"/>
    </source>
</evidence>
<evidence type="ECO:0000256" key="4">
    <source>
        <dbReference type="ARBA" id="ARBA00022837"/>
    </source>
</evidence>
<name>A0ABR1FVI0_AURAN</name>
<dbReference type="EMBL" id="JBBJCI010000224">
    <property type="protein sequence ID" value="KAK7239267.1"/>
    <property type="molecule type" value="Genomic_DNA"/>
</dbReference>
<dbReference type="PROSITE" id="PS00018">
    <property type="entry name" value="EF_HAND_1"/>
    <property type="match status" value="2"/>
</dbReference>
<comment type="caution">
    <text evidence="12">The sequence shown here is derived from an EMBL/GenBank/DDBJ whole genome shotgun (WGS) entry which is preliminary data.</text>
</comment>
<organism evidence="12 13">
    <name type="scientific">Aureococcus anophagefferens</name>
    <name type="common">Harmful bloom alga</name>
    <dbReference type="NCBI Taxonomy" id="44056"/>
    <lineage>
        <taxon>Eukaryota</taxon>
        <taxon>Sar</taxon>
        <taxon>Stramenopiles</taxon>
        <taxon>Ochrophyta</taxon>
        <taxon>Pelagophyceae</taxon>
        <taxon>Pelagomonadales</taxon>
        <taxon>Pelagomonadaceae</taxon>
        <taxon>Aureococcus</taxon>
    </lineage>
</organism>
<dbReference type="InterPro" id="IPR003280">
    <property type="entry name" value="2pore_dom_K_chnl"/>
</dbReference>
<dbReference type="PANTHER" id="PTHR11003">
    <property type="entry name" value="POTASSIUM CHANNEL, SUBFAMILY K"/>
    <property type="match status" value="1"/>
</dbReference>
<feature type="transmembrane region" description="Helical" evidence="9">
    <location>
        <begin position="127"/>
        <end position="152"/>
    </location>
</feature>
<dbReference type="SUPFAM" id="SSF81324">
    <property type="entry name" value="Voltage-gated potassium channels"/>
    <property type="match status" value="2"/>
</dbReference>
<dbReference type="SMART" id="SM00054">
    <property type="entry name" value="EFh"/>
    <property type="match status" value="2"/>
</dbReference>
<feature type="signal peptide" evidence="10">
    <location>
        <begin position="1"/>
        <end position="17"/>
    </location>
</feature>
<evidence type="ECO:0000313" key="12">
    <source>
        <dbReference type="EMBL" id="KAK7239267.1"/>
    </source>
</evidence>
<evidence type="ECO:0000259" key="11">
    <source>
        <dbReference type="PROSITE" id="PS50222"/>
    </source>
</evidence>
<dbReference type="PRINTS" id="PR01333">
    <property type="entry name" value="2POREKCHANEL"/>
</dbReference>
<keyword evidence="3 9" id="KW-0812">Transmembrane</keyword>
<dbReference type="InterPro" id="IPR002048">
    <property type="entry name" value="EF_hand_dom"/>
</dbReference>
<feature type="transmembrane region" description="Helical" evidence="9">
    <location>
        <begin position="70"/>
        <end position="91"/>
    </location>
</feature>
<evidence type="ECO:0000256" key="8">
    <source>
        <dbReference type="ARBA" id="ARBA00023303"/>
    </source>
</evidence>
<evidence type="ECO:0000256" key="9">
    <source>
        <dbReference type="SAM" id="Phobius"/>
    </source>
</evidence>
<dbReference type="InterPro" id="IPR018247">
    <property type="entry name" value="EF_Hand_1_Ca_BS"/>
</dbReference>
<dbReference type="Pfam" id="PF07885">
    <property type="entry name" value="Ion_trans_2"/>
    <property type="match status" value="2"/>
</dbReference>
<gene>
    <name evidence="12" type="ORF">SO694_00025241</name>
</gene>
<keyword evidence="8" id="KW-0407">Ion channel</keyword>
<keyword evidence="7 9" id="KW-0472">Membrane</keyword>
<reference evidence="12 13" key="1">
    <citation type="submission" date="2024-03" db="EMBL/GenBank/DDBJ databases">
        <title>Aureococcus anophagefferens CCMP1851 and Kratosvirus quantuckense: Draft genome of a second virus-susceptible host strain in the model system.</title>
        <authorList>
            <person name="Chase E."/>
            <person name="Truchon A.R."/>
            <person name="Schepens W."/>
            <person name="Wilhelm S.W."/>
        </authorList>
    </citation>
    <scope>NUCLEOTIDE SEQUENCE [LARGE SCALE GENOMIC DNA]</scope>
    <source>
        <strain evidence="12 13">CCMP1851</strain>
    </source>
</reference>
<feature type="transmembrane region" description="Helical" evidence="9">
    <location>
        <begin position="98"/>
        <end position="115"/>
    </location>
</feature>
<feature type="domain" description="EF-hand" evidence="11">
    <location>
        <begin position="314"/>
        <end position="349"/>
    </location>
</feature>
<evidence type="ECO:0000256" key="3">
    <source>
        <dbReference type="ARBA" id="ARBA00022692"/>
    </source>
</evidence>
<dbReference type="InterPro" id="IPR011992">
    <property type="entry name" value="EF-hand-dom_pair"/>
</dbReference>
<dbReference type="Gene3D" id="1.10.287.70">
    <property type="match status" value="2"/>
</dbReference>
<accession>A0ABR1FVI0</accession>
<dbReference type="PROSITE" id="PS50222">
    <property type="entry name" value="EF_HAND_2"/>
    <property type="match status" value="1"/>
</dbReference>
<proteinExistence type="predicted"/>
<evidence type="ECO:0000256" key="6">
    <source>
        <dbReference type="ARBA" id="ARBA00023065"/>
    </source>
</evidence>
<dbReference type="SUPFAM" id="SSF47473">
    <property type="entry name" value="EF-hand"/>
    <property type="match status" value="1"/>
</dbReference>
<keyword evidence="2" id="KW-0813">Transport</keyword>